<protein>
    <submittedName>
        <fullName evidence="2">Uncharacterized protein</fullName>
    </submittedName>
</protein>
<dbReference type="PANTHER" id="PTHR17357:SF0">
    <property type="entry name" value="GANGLIOSIDE GM2 ACTIVATOR"/>
    <property type="match status" value="1"/>
</dbReference>
<accession>A0A0C2D7A6</accession>
<dbReference type="Proteomes" id="UP000054047">
    <property type="component" value="Unassembled WGS sequence"/>
</dbReference>
<dbReference type="GO" id="GO:0008047">
    <property type="term" value="F:enzyme activator activity"/>
    <property type="evidence" value="ECO:0007669"/>
    <property type="project" value="InterPro"/>
</dbReference>
<name>A0A0C2D7A6_9BILA</name>
<dbReference type="GO" id="GO:0005319">
    <property type="term" value="F:lipid transporter activity"/>
    <property type="evidence" value="ECO:0007669"/>
    <property type="project" value="TreeGrafter"/>
</dbReference>
<dbReference type="PANTHER" id="PTHR17357">
    <property type="entry name" value="GM2 GANGLIOSIDE ACTIVATOR PROTEIN"/>
    <property type="match status" value="1"/>
</dbReference>
<dbReference type="OrthoDB" id="5911996at2759"/>
<proteinExistence type="predicted"/>
<dbReference type="Gene3D" id="2.70.220.10">
    <property type="entry name" value="Ganglioside GM2 activator"/>
    <property type="match status" value="1"/>
</dbReference>
<gene>
    <name evidence="2" type="ORF">ANCDUO_11817</name>
</gene>
<dbReference type="GO" id="GO:0009898">
    <property type="term" value="C:cytoplasmic side of plasma membrane"/>
    <property type="evidence" value="ECO:0007669"/>
    <property type="project" value="TreeGrafter"/>
</dbReference>
<sequence>MLLLLVAFLPLAWCQSPLTKAWNEALPGVQPFWEKYQTGPHGVVIRGWQFSRCASEQWTNYVVNVSNIVIWPDYPRFPGPIFFNVTMDVAEDLPVDKIEMDLELCPPPKGHWTMTFSKVFSSEDLPKSFFGPLQSNEYWLTFSFTDGKDRKLGCARLWVDVCKYHLQDKAQKCLRDPNAFKNFINEISSQAEQIRNRG</sequence>
<dbReference type="EMBL" id="KN733679">
    <property type="protein sequence ID" value="KIH57987.1"/>
    <property type="molecule type" value="Genomic_DNA"/>
</dbReference>
<keyword evidence="3" id="KW-1185">Reference proteome</keyword>
<evidence type="ECO:0000256" key="1">
    <source>
        <dbReference type="ARBA" id="ARBA00022729"/>
    </source>
</evidence>
<reference evidence="2 3" key="1">
    <citation type="submission" date="2013-12" db="EMBL/GenBank/DDBJ databases">
        <title>Draft genome of the parsitic nematode Ancylostoma duodenale.</title>
        <authorList>
            <person name="Mitreva M."/>
        </authorList>
    </citation>
    <scope>NUCLEOTIDE SEQUENCE [LARGE SCALE GENOMIC DNA]</scope>
    <source>
        <strain evidence="2 3">Zhejiang</strain>
    </source>
</reference>
<keyword evidence="1" id="KW-0732">Signal</keyword>
<evidence type="ECO:0000313" key="2">
    <source>
        <dbReference type="EMBL" id="KIH57987.1"/>
    </source>
</evidence>
<evidence type="ECO:0000313" key="3">
    <source>
        <dbReference type="Proteomes" id="UP000054047"/>
    </source>
</evidence>
<dbReference type="InterPro" id="IPR036846">
    <property type="entry name" value="GM2-AP_sf"/>
</dbReference>
<organism evidence="2 3">
    <name type="scientific">Ancylostoma duodenale</name>
    <dbReference type="NCBI Taxonomy" id="51022"/>
    <lineage>
        <taxon>Eukaryota</taxon>
        <taxon>Metazoa</taxon>
        <taxon>Ecdysozoa</taxon>
        <taxon>Nematoda</taxon>
        <taxon>Chromadorea</taxon>
        <taxon>Rhabditida</taxon>
        <taxon>Rhabditina</taxon>
        <taxon>Rhabditomorpha</taxon>
        <taxon>Strongyloidea</taxon>
        <taxon>Ancylostomatidae</taxon>
        <taxon>Ancylostomatinae</taxon>
        <taxon>Ancylostoma</taxon>
    </lineage>
</organism>
<dbReference type="InterPro" id="IPR028996">
    <property type="entry name" value="GM2-AP"/>
</dbReference>
<dbReference type="GO" id="GO:0006689">
    <property type="term" value="P:ganglioside catabolic process"/>
    <property type="evidence" value="ECO:0007669"/>
    <property type="project" value="InterPro"/>
</dbReference>
<dbReference type="AlphaFoldDB" id="A0A0C2D7A6"/>